<evidence type="ECO:0000313" key="2">
    <source>
        <dbReference type="EMBL" id="PPE64995.1"/>
    </source>
</evidence>
<feature type="region of interest" description="Disordered" evidence="1">
    <location>
        <begin position="516"/>
        <end position="536"/>
    </location>
</feature>
<name>A0A2S5SQI7_9BURK</name>
<proteinExistence type="predicted"/>
<reference evidence="2 3" key="1">
    <citation type="submission" date="2018-02" db="EMBL/GenBank/DDBJ databases">
        <title>Reclassifiation of [Polyangium] brachysporum DSM 7029 as Guopingzhaonella breviflexa gen. nov., sp. nov., a member of the family Comamonadaceae.</title>
        <authorList>
            <person name="Tang B."/>
        </authorList>
    </citation>
    <scope>NUCLEOTIDE SEQUENCE [LARGE SCALE GENOMIC DNA]</scope>
    <source>
        <strain evidence="2 3">BCRC 80649</strain>
    </source>
</reference>
<organism evidence="2 3">
    <name type="scientific">Caldimonas caldifontis</name>
    <dbReference type="NCBI Taxonomy" id="1452508"/>
    <lineage>
        <taxon>Bacteria</taxon>
        <taxon>Pseudomonadati</taxon>
        <taxon>Pseudomonadota</taxon>
        <taxon>Betaproteobacteria</taxon>
        <taxon>Burkholderiales</taxon>
        <taxon>Sphaerotilaceae</taxon>
        <taxon>Caldimonas</taxon>
    </lineage>
</organism>
<dbReference type="AlphaFoldDB" id="A0A2S5SQI7"/>
<protein>
    <submittedName>
        <fullName evidence="2">Type I-E CRISPR-associated protein Cse1/CasA</fullName>
    </submittedName>
</protein>
<sequence>MHDLLHDPLIGVRTPAGSQRLSLPGLLAALSAGQVDGYTGLRAHQADPWHVFLVQLAASIQARRPTDALPTDATYWREGLLDLADRIPEAWQLVVEDVTKPAFMQHPWKSWQAEAGDYGVKTSRGQTVFDPKASSPDELDVLVTAKNHDVKMARLGTDAMEAWIFALLLLQTTSGVLGRGNYGIVRMNSGTGSRSIAAWVRDLHPSARFTDETRKLAQLRESVCRESRYPQRGIVLTWLTPWNRKQHHLTLSQLEPWFIEAARPIRLWPHAGAGLMALGATSEVRQIGPKTVENGDIGDPWTAINAGDKKKGRSALTLSADGFTPQRLTDLLFEQGFELSPLQRPPSGEGDGWFVASCLVRGQGKTEGFHRAQVPVPEKARRALLQKANRETLGKLGQQLLADAKDVQQILATALMRLCKGGLEKADKNDFKQIEKWINAARADFAKTWEQHYFPTLWRGADEAHEAVRRDWQQRLVDAGQALLDEAATRLPLPSSRRWRALTQAESAWRGMLHKAGLPLPGRATTETPEPEEQPA</sequence>
<dbReference type="InterPro" id="IPR013381">
    <property type="entry name" value="CRISPR-assoc_prot_Cse1"/>
</dbReference>
<dbReference type="NCBIfam" id="TIGR02547">
    <property type="entry name" value="casA_cse1"/>
    <property type="match status" value="1"/>
</dbReference>
<keyword evidence="3" id="KW-1185">Reference proteome</keyword>
<gene>
    <name evidence="2" type="primary">casA</name>
    <name evidence="2" type="ORF">C1704_16550</name>
</gene>
<evidence type="ECO:0000256" key="1">
    <source>
        <dbReference type="SAM" id="MobiDB-lite"/>
    </source>
</evidence>
<dbReference type="RefSeq" id="WP_104303848.1">
    <property type="nucleotide sequence ID" value="NZ_PSNX01000018.1"/>
</dbReference>
<accession>A0A2S5SQI7</accession>
<dbReference type="EMBL" id="PSNX01000018">
    <property type="protein sequence ID" value="PPE64995.1"/>
    <property type="molecule type" value="Genomic_DNA"/>
</dbReference>
<comment type="caution">
    <text evidence="2">The sequence shown here is derived from an EMBL/GenBank/DDBJ whole genome shotgun (WGS) entry which is preliminary data.</text>
</comment>
<dbReference type="Proteomes" id="UP000238605">
    <property type="component" value="Unassembled WGS sequence"/>
</dbReference>
<dbReference type="OrthoDB" id="5450902at2"/>
<evidence type="ECO:0000313" key="3">
    <source>
        <dbReference type="Proteomes" id="UP000238605"/>
    </source>
</evidence>
<dbReference type="Gene3D" id="1.10.132.100">
    <property type="match status" value="1"/>
</dbReference>